<feature type="transmembrane region" description="Helical" evidence="6">
    <location>
        <begin position="102"/>
        <end position="124"/>
    </location>
</feature>
<keyword evidence="3 6" id="KW-0812">Transmembrane</keyword>
<dbReference type="GO" id="GO:0042910">
    <property type="term" value="F:xenobiotic transmembrane transporter activity"/>
    <property type="evidence" value="ECO:0007669"/>
    <property type="project" value="InterPro"/>
</dbReference>
<feature type="transmembrane region" description="Helical" evidence="6">
    <location>
        <begin position="328"/>
        <end position="350"/>
    </location>
</feature>
<gene>
    <name evidence="7" type="ORF">JCM17207_08890</name>
</gene>
<accession>A0AA37IYE9</accession>
<feature type="transmembrane region" description="Helical" evidence="6">
    <location>
        <begin position="286"/>
        <end position="307"/>
    </location>
</feature>
<evidence type="ECO:0000256" key="3">
    <source>
        <dbReference type="ARBA" id="ARBA00022692"/>
    </source>
</evidence>
<feature type="transmembrane region" description="Helical" evidence="6">
    <location>
        <begin position="148"/>
        <end position="169"/>
    </location>
</feature>
<evidence type="ECO:0000256" key="1">
    <source>
        <dbReference type="ARBA" id="ARBA00004651"/>
    </source>
</evidence>
<dbReference type="AlphaFoldDB" id="A0AA37IYE9"/>
<feature type="transmembrane region" description="Helical" evidence="6">
    <location>
        <begin position="207"/>
        <end position="226"/>
    </location>
</feature>
<evidence type="ECO:0000256" key="6">
    <source>
        <dbReference type="SAM" id="Phobius"/>
    </source>
</evidence>
<dbReference type="Proteomes" id="UP001055185">
    <property type="component" value="Unassembled WGS sequence"/>
</dbReference>
<reference evidence="7" key="1">
    <citation type="journal article" date="2022" name="Int. J. Syst. Evol. Microbiol.">
        <title>Genome-based, phenotypic and chemotaxonomic classification of Faecalibacterium strains: proposal of three novel species Faecalibacterium duncaniae sp. nov., Faecalibacterium hattorii sp. nov. and Faecalibacterium gallinarum sp. nov. .</title>
        <authorList>
            <person name="Sakamoto M."/>
            <person name="Sakurai N."/>
            <person name="Tanno H."/>
            <person name="Iino T."/>
            <person name="Ohkuma M."/>
            <person name="Endo A."/>
        </authorList>
    </citation>
    <scope>NUCLEOTIDE SEQUENCE</scope>
    <source>
        <strain evidence="7">JCM 17207</strain>
    </source>
</reference>
<feature type="transmembrane region" description="Helical" evidence="6">
    <location>
        <begin position="397"/>
        <end position="414"/>
    </location>
</feature>
<comment type="subcellular location">
    <subcellularLocation>
        <location evidence="1">Cell membrane</location>
        <topology evidence="1">Multi-pass membrane protein</topology>
    </subcellularLocation>
</comment>
<comment type="caution">
    <text evidence="7">The sequence shown here is derived from an EMBL/GenBank/DDBJ whole genome shotgun (WGS) entry which is preliminary data.</text>
</comment>
<dbReference type="InterPro" id="IPR050833">
    <property type="entry name" value="Poly_Biosynth_Transport"/>
</dbReference>
<name>A0AA37IYE9_9FIRM</name>
<evidence type="ECO:0000313" key="8">
    <source>
        <dbReference type="Proteomes" id="UP001055185"/>
    </source>
</evidence>
<evidence type="ECO:0000256" key="5">
    <source>
        <dbReference type="ARBA" id="ARBA00023136"/>
    </source>
</evidence>
<dbReference type="GO" id="GO:0005886">
    <property type="term" value="C:plasma membrane"/>
    <property type="evidence" value="ECO:0007669"/>
    <property type="project" value="UniProtKB-SubCell"/>
</dbReference>
<dbReference type="InterPro" id="IPR002528">
    <property type="entry name" value="MATE_fam"/>
</dbReference>
<evidence type="ECO:0000256" key="4">
    <source>
        <dbReference type="ARBA" id="ARBA00022989"/>
    </source>
</evidence>
<evidence type="ECO:0000256" key="2">
    <source>
        <dbReference type="ARBA" id="ARBA00022475"/>
    </source>
</evidence>
<feature type="transmembrane region" description="Helical" evidence="6">
    <location>
        <begin position="365"/>
        <end position="385"/>
    </location>
</feature>
<feature type="transmembrane region" description="Helical" evidence="6">
    <location>
        <begin position="57"/>
        <end position="75"/>
    </location>
</feature>
<feature type="transmembrane region" description="Helical" evidence="6">
    <location>
        <begin position="176"/>
        <end position="195"/>
    </location>
</feature>
<sequence>MKKMEILQKFRQLSDKDRILFQNVLGAFVVKGLSLVVSLFTLPAYMRFFQDQNVLGVWYTVLSVLTWVLNFDLGVGNGLRNKLALALAVNDQERARQVISSAYFMIGGLMLVLTAAGLGLIPLADWNRFFNVEADLISGETLAQVVRYAFIGIALQFFLRLISSILYALQKSAVNNAISLVTSVLLLVFVLLAPAGAPADSLKLFSLGYVFCANLPLAAATVMVFWGPLKDCRPGRRWVNASCAKGVLSLGGMFFFCQIFYMVIANTNEFFITQYTDPANVVEYQIYNKLFTLVGTLFMLGLTPVWSAVSRAVAEEDYLWLRRVNRQLLWLTAAAAAAEFAILPFLQILVDLWLGPEAISIRYDYALIFALFGTAMIAQTTVSAIASGTGRIKLQMLCYGLGVVVKVVVIDLGCRLTGEWIVVVLANALVLLPYCILQQLDLTRYIRRKLSEKQAGPAGV</sequence>
<dbReference type="PANTHER" id="PTHR30250:SF11">
    <property type="entry name" value="O-ANTIGEN TRANSPORTER-RELATED"/>
    <property type="match status" value="1"/>
</dbReference>
<keyword evidence="2" id="KW-1003">Cell membrane</keyword>
<feature type="transmembrane region" description="Helical" evidence="6">
    <location>
        <begin position="247"/>
        <end position="266"/>
    </location>
</feature>
<keyword evidence="8" id="KW-1185">Reference proteome</keyword>
<feature type="transmembrane region" description="Helical" evidence="6">
    <location>
        <begin position="20"/>
        <end position="45"/>
    </location>
</feature>
<evidence type="ECO:0000313" key="7">
    <source>
        <dbReference type="EMBL" id="GJN64264.1"/>
    </source>
</evidence>
<proteinExistence type="predicted"/>
<organism evidence="7 8">
    <name type="scientific">Faecalibacterium gallinarum</name>
    <dbReference type="NCBI Taxonomy" id="2903556"/>
    <lineage>
        <taxon>Bacteria</taxon>
        <taxon>Bacillati</taxon>
        <taxon>Bacillota</taxon>
        <taxon>Clostridia</taxon>
        <taxon>Eubacteriales</taxon>
        <taxon>Oscillospiraceae</taxon>
        <taxon>Faecalibacterium</taxon>
    </lineage>
</organism>
<dbReference type="Pfam" id="PF01554">
    <property type="entry name" value="MatE"/>
    <property type="match status" value="1"/>
</dbReference>
<keyword evidence="4 6" id="KW-1133">Transmembrane helix</keyword>
<dbReference type="RefSeq" id="WP_238316495.1">
    <property type="nucleotide sequence ID" value="NZ_BQKV01000027.1"/>
</dbReference>
<dbReference type="GO" id="GO:0015297">
    <property type="term" value="F:antiporter activity"/>
    <property type="evidence" value="ECO:0007669"/>
    <property type="project" value="InterPro"/>
</dbReference>
<feature type="transmembrane region" description="Helical" evidence="6">
    <location>
        <begin position="420"/>
        <end position="440"/>
    </location>
</feature>
<keyword evidence="5 6" id="KW-0472">Membrane</keyword>
<dbReference type="EMBL" id="BQKV01000027">
    <property type="protein sequence ID" value="GJN64264.1"/>
    <property type="molecule type" value="Genomic_DNA"/>
</dbReference>
<dbReference type="PANTHER" id="PTHR30250">
    <property type="entry name" value="PST FAMILY PREDICTED COLANIC ACID TRANSPORTER"/>
    <property type="match status" value="1"/>
</dbReference>
<protein>
    <submittedName>
        <fullName evidence="7">O-antigen export protein</fullName>
    </submittedName>
</protein>